<evidence type="ECO:0000256" key="5">
    <source>
        <dbReference type="ARBA" id="ARBA00023136"/>
    </source>
</evidence>
<proteinExistence type="inferred from homology"/>
<evidence type="ECO:0000256" key="2">
    <source>
        <dbReference type="ARBA" id="ARBA00010125"/>
    </source>
</evidence>
<evidence type="ECO:0000256" key="3">
    <source>
        <dbReference type="ARBA" id="ARBA00022692"/>
    </source>
</evidence>
<dbReference type="Pfam" id="PF10160">
    <property type="entry name" value="Tmemb_40"/>
    <property type="match status" value="1"/>
</dbReference>
<keyword evidence="4 6" id="KW-1133">Transmembrane helix</keyword>
<dbReference type="GO" id="GO:0005886">
    <property type="term" value="C:plasma membrane"/>
    <property type="evidence" value="ECO:0007669"/>
    <property type="project" value="TreeGrafter"/>
</dbReference>
<accession>A0A8S9GLN5</accession>
<sequence length="205" mass="23420">MRVLGEITESPPYRRMDRQDGFLHNTVLVLASILFVAYLLCVRSEEELGEALESEIVHHDRVLRLSKGLSFSEEKKASWFLLSCFTLFSSSVLSCKGLVAFLFQGKYANGGEALRRTFLISGLVIGLDLLLKAIYRFGFGVELFIDNNEHIQKFKWGLMGHPQALACGHLWDDILHVQLFEEDVNLENVYYSEMKDAGFFDADWE</sequence>
<comment type="similarity">
    <text evidence="2">Belongs to the UPF0359 family.</text>
</comment>
<dbReference type="PANTHER" id="PTHR15876:SF8">
    <property type="entry name" value="TRANSMEMBRANE PROTEIN ADIPOCYTE-ASSOCIATED 1"/>
    <property type="match status" value="1"/>
</dbReference>
<name>A0A8S9GLN5_BRACR</name>
<evidence type="ECO:0000313" key="7">
    <source>
        <dbReference type="EMBL" id="KAF2545277.1"/>
    </source>
</evidence>
<evidence type="ECO:0000256" key="6">
    <source>
        <dbReference type="SAM" id="Phobius"/>
    </source>
</evidence>
<dbReference type="InterPro" id="IPR018781">
    <property type="entry name" value="TPRA1/CAND2/CAND8"/>
</dbReference>
<comment type="subcellular location">
    <subcellularLocation>
        <location evidence="1">Membrane</location>
        <topology evidence="1">Multi-pass membrane protein</topology>
    </subcellularLocation>
</comment>
<dbReference type="PANTHER" id="PTHR15876">
    <property type="entry name" value="TRANSMEMBRANE PROTEIN ADIPOCYTE-ASSOCIATED 1"/>
    <property type="match status" value="1"/>
</dbReference>
<evidence type="ECO:0000256" key="1">
    <source>
        <dbReference type="ARBA" id="ARBA00004141"/>
    </source>
</evidence>
<keyword evidence="3 6" id="KW-0812">Transmembrane</keyword>
<comment type="caution">
    <text evidence="7">The sequence shown here is derived from an EMBL/GenBank/DDBJ whole genome shotgun (WGS) entry which is preliminary data.</text>
</comment>
<feature type="transmembrane region" description="Helical" evidence="6">
    <location>
        <begin position="21"/>
        <end position="40"/>
    </location>
</feature>
<dbReference type="AlphaFoldDB" id="A0A8S9GLN5"/>
<feature type="transmembrane region" description="Helical" evidence="6">
    <location>
        <begin position="117"/>
        <end position="135"/>
    </location>
</feature>
<keyword evidence="5 6" id="KW-0472">Membrane</keyword>
<dbReference type="GO" id="GO:0004930">
    <property type="term" value="F:G protein-coupled receptor activity"/>
    <property type="evidence" value="ECO:0007669"/>
    <property type="project" value="TreeGrafter"/>
</dbReference>
<feature type="transmembrane region" description="Helical" evidence="6">
    <location>
        <begin position="79"/>
        <end position="105"/>
    </location>
</feature>
<reference evidence="7" key="1">
    <citation type="submission" date="2019-12" db="EMBL/GenBank/DDBJ databases">
        <title>Genome sequencing and annotation of Brassica cretica.</title>
        <authorList>
            <person name="Studholme D.J."/>
            <person name="Sarris P.F."/>
        </authorList>
    </citation>
    <scope>NUCLEOTIDE SEQUENCE</scope>
    <source>
        <strain evidence="7">PFS-102/07</strain>
        <tissue evidence="7">Leaf</tissue>
    </source>
</reference>
<dbReference type="EMBL" id="QGKY02001925">
    <property type="protein sequence ID" value="KAF2545277.1"/>
    <property type="molecule type" value="Genomic_DNA"/>
</dbReference>
<gene>
    <name evidence="7" type="ORF">F2Q70_00023991</name>
</gene>
<organism evidence="7">
    <name type="scientific">Brassica cretica</name>
    <name type="common">Mustard</name>
    <dbReference type="NCBI Taxonomy" id="69181"/>
    <lineage>
        <taxon>Eukaryota</taxon>
        <taxon>Viridiplantae</taxon>
        <taxon>Streptophyta</taxon>
        <taxon>Embryophyta</taxon>
        <taxon>Tracheophyta</taxon>
        <taxon>Spermatophyta</taxon>
        <taxon>Magnoliopsida</taxon>
        <taxon>eudicotyledons</taxon>
        <taxon>Gunneridae</taxon>
        <taxon>Pentapetalae</taxon>
        <taxon>rosids</taxon>
        <taxon>malvids</taxon>
        <taxon>Brassicales</taxon>
        <taxon>Brassicaceae</taxon>
        <taxon>Brassiceae</taxon>
        <taxon>Brassica</taxon>
    </lineage>
</organism>
<evidence type="ECO:0000256" key="4">
    <source>
        <dbReference type="ARBA" id="ARBA00022989"/>
    </source>
</evidence>
<protein>
    <submittedName>
        <fullName evidence="7">Uncharacterized protein</fullName>
    </submittedName>
</protein>